<accession>A0AAW6XNV9</accession>
<dbReference type="Pfam" id="PF21984">
    <property type="entry name" value="DnaD_N"/>
    <property type="match status" value="1"/>
</dbReference>
<gene>
    <name evidence="2" type="ORF">QP354_10645</name>
</gene>
<feature type="non-terminal residue" evidence="2">
    <location>
        <position position="110"/>
    </location>
</feature>
<dbReference type="SUPFAM" id="SSF46785">
    <property type="entry name" value="Winged helix' DNA-binding domain"/>
    <property type="match status" value="1"/>
</dbReference>
<evidence type="ECO:0000313" key="2">
    <source>
        <dbReference type="EMBL" id="MDK6869476.1"/>
    </source>
</evidence>
<name>A0AAW6XNV9_9LACO</name>
<dbReference type="EMBL" id="JASOLY010000061">
    <property type="protein sequence ID" value="MDK6869476.1"/>
    <property type="molecule type" value="Genomic_DNA"/>
</dbReference>
<dbReference type="AlphaFoldDB" id="A0AAW6XNV9"/>
<reference evidence="2" key="1">
    <citation type="submission" date="2023-05" db="EMBL/GenBank/DDBJ databases">
        <title>Cataloging the Phylogenetic Diversity of Human Bladder Bacteria.</title>
        <authorList>
            <person name="Du J."/>
        </authorList>
    </citation>
    <scope>NUCLEOTIDE SEQUENCE</scope>
    <source>
        <strain evidence="2">UMB6975B</strain>
    </source>
</reference>
<comment type="caution">
    <text evidence="2">The sequence shown here is derived from an EMBL/GenBank/DDBJ whole genome shotgun (WGS) entry which is preliminary data.</text>
</comment>
<organism evidence="2 3">
    <name type="scientific">Lactobacillus paragasseri</name>
    <dbReference type="NCBI Taxonomy" id="2107999"/>
    <lineage>
        <taxon>Bacteria</taxon>
        <taxon>Bacillati</taxon>
        <taxon>Bacillota</taxon>
        <taxon>Bacilli</taxon>
        <taxon>Lactobacillales</taxon>
        <taxon>Lactobacillaceae</taxon>
        <taxon>Lactobacillus</taxon>
    </lineage>
</organism>
<protein>
    <submittedName>
        <fullName evidence="2">Helix-turn-helix domain-containing protein</fullName>
    </submittedName>
</protein>
<dbReference type="InterPro" id="IPR053843">
    <property type="entry name" value="DnaD_N"/>
</dbReference>
<evidence type="ECO:0000259" key="1">
    <source>
        <dbReference type="Pfam" id="PF21984"/>
    </source>
</evidence>
<dbReference type="Gene3D" id="1.10.10.10">
    <property type="entry name" value="Winged helix-like DNA-binding domain superfamily/Winged helix DNA-binding domain"/>
    <property type="match status" value="1"/>
</dbReference>
<dbReference type="RefSeq" id="WP_285032362.1">
    <property type="nucleotide sequence ID" value="NZ_JASOLY010000061.1"/>
</dbReference>
<dbReference type="Proteomes" id="UP001232113">
    <property type="component" value="Unassembled WGS sequence"/>
</dbReference>
<evidence type="ECO:0000313" key="3">
    <source>
        <dbReference type="Proteomes" id="UP001232113"/>
    </source>
</evidence>
<sequence length="110" mass="12592">MPNELLRNQSKLGLSNTELVLVIHLISFLHNADARVFPSIKHLSERMSQDRRTIQRTLGKLVEQDLLRVKVRSTGKQDKGLTNVYDLTPLMLKLINLQVPSLKIPTEQHT</sequence>
<feature type="domain" description="DnaD N-terminal" evidence="1">
    <location>
        <begin position="2"/>
        <end position="97"/>
    </location>
</feature>
<dbReference type="InterPro" id="IPR036388">
    <property type="entry name" value="WH-like_DNA-bd_sf"/>
</dbReference>
<proteinExistence type="predicted"/>
<dbReference type="InterPro" id="IPR036390">
    <property type="entry name" value="WH_DNA-bd_sf"/>
</dbReference>